<dbReference type="Proteomes" id="UP000262177">
    <property type="component" value="Chromosome"/>
</dbReference>
<proteinExistence type="predicted"/>
<gene>
    <name evidence="1" type="ORF">BBJK_02866</name>
</gene>
<evidence type="ECO:0000313" key="1">
    <source>
        <dbReference type="EMBL" id="BBA48923.1"/>
    </source>
</evidence>
<dbReference type="EMBL" id="AP018131">
    <property type="protein sequence ID" value="BBA48923.1"/>
    <property type="molecule type" value="Genomic_DNA"/>
</dbReference>
<accession>A0A286TF30</accession>
<protein>
    <submittedName>
        <fullName evidence="1">Uncharacterized protein</fullName>
    </submittedName>
</protein>
<dbReference type="AlphaFoldDB" id="A0A286TF30"/>
<evidence type="ECO:0000313" key="2">
    <source>
        <dbReference type="Proteomes" id="UP000262177"/>
    </source>
</evidence>
<reference evidence="1 2" key="1">
    <citation type="journal article" date="2017" name="Biosci. Biotechnol. Biochem.">
        <title>Identification and characterization of a sulfoglycosidase from Bifidobacterium bifidum implicated in mucin glycan utilization.</title>
        <authorList>
            <person name="Katoh T."/>
            <person name="Maeshibu T."/>
            <person name="Kikkawa K."/>
            <person name="Gotoh A."/>
            <person name="Tomabechi Y."/>
            <person name="Nakamura M."/>
            <person name="Liao W.-H."/>
            <person name="Yamaguchi M."/>
            <person name="Ashida H."/>
            <person name="Yamamoto K."/>
            <person name="Katayama T."/>
        </authorList>
    </citation>
    <scope>NUCLEOTIDE SEQUENCE [LARGE SCALE GENOMIC DNA]</scope>
    <source>
        <strain evidence="1 2">JCM 7004</strain>
    </source>
</reference>
<sequence>MDALRNALLGSHIASLLGNALVCGNIHPIRGELLHELT</sequence>
<organism evidence="1 2">
    <name type="scientific">Bifidobacterium bifidum LMG 13195</name>
    <dbReference type="NCBI Taxonomy" id="1207542"/>
    <lineage>
        <taxon>Bacteria</taxon>
        <taxon>Bacillati</taxon>
        <taxon>Actinomycetota</taxon>
        <taxon>Actinomycetes</taxon>
        <taxon>Bifidobacteriales</taxon>
        <taxon>Bifidobacteriaceae</taxon>
        <taxon>Bifidobacterium</taxon>
    </lineage>
</organism>
<name>A0A286TF30_BIFBI</name>